<dbReference type="InterPro" id="IPR000477">
    <property type="entry name" value="RT_dom"/>
</dbReference>
<name>A0ABT9CZ28_9MOLU</name>
<sequence>MNNLINSHLAFNQVATNKGAGTPGIDERIIDDMDLNKLKKYHQKYVHNQYNPKPVKRVHIPKGKGKTRPLGIPTMHDRIIQKALEQLLTPYFENIFSEWSFGFRPKKYGLDAVKRIEQRFKGIDYLIKIDIEGFFDIIDHDILQKMLHKYIRKEKVLKTIQGWLKADFMDKGWQYKTTSGSPQGGIISPLLANIYLDYLDKKLGLLVKEGKPQFKINPEYKKTIRLRTYKEREKFNSQINLNPNLRVEYVSYADDFIIGVKGERDKAERIKKLVSQWLTRDLGLKVSKDKSKIVPATKGCKFLSYLVKINPTRNTITKKTTKNSLNGRVNILITRETVRKYTNNYG</sequence>
<dbReference type="InterPro" id="IPR051083">
    <property type="entry name" value="GrpII_Intron_Splice-Mob/Def"/>
</dbReference>
<gene>
    <name evidence="2" type="ORF">OC710_01215</name>
</gene>
<dbReference type="RefSeq" id="WP_239638223.1">
    <property type="nucleotide sequence ID" value="NZ_JAOSIS010000008.1"/>
</dbReference>
<evidence type="ECO:0000259" key="1">
    <source>
        <dbReference type="PROSITE" id="PS50878"/>
    </source>
</evidence>
<organism evidence="2 3">
    <name type="scientific">'Vigna radiata' phytoplasma</name>
    <dbReference type="NCBI Taxonomy" id="1177238"/>
    <lineage>
        <taxon>Bacteria</taxon>
        <taxon>Bacillati</taxon>
        <taxon>Mycoplasmatota</taxon>
        <taxon>Mollicutes</taxon>
        <taxon>Acholeplasmatales</taxon>
        <taxon>Acholeplasmataceae</taxon>
        <taxon>Candidatus Phytoplasma</taxon>
        <taxon>16SrIX (Pigeon pea witches'-broom group)</taxon>
    </lineage>
</organism>
<dbReference type="GO" id="GO:0003964">
    <property type="term" value="F:RNA-directed DNA polymerase activity"/>
    <property type="evidence" value="ECO:0007669"/>
    <property type="project" value="UniProtKB-KW"/>
</dbReference>
<dbReference type="Pfam" id="PF00078">
    <property type="entry name" value="RVT_1"/>
    <property type="match status" value="1"/>
</dbReference>
<keyword evidence="2" id="KW-0808">Transferase</keyword>
<accession>A0ABT9CZ28</accession>
<dbReference type="EMBL" id="JAOSIS010000008">
    <property type="protein sequence ID" value="MDO8052637.1"/>
    <property type="molecule type" value="Genomic_DNA"/>
</dbReference>
<feature type="domain" description="Reverse transcriptase" evidence="1">
    <location>
        <begin position="41"/>
        <end position="307"/>
    </location>
</feature>
<dbReference type="InterPro" id="IPR043502">
    <property type="entry name" value="DNA/RNA_pol_sf"/>
</dbReference>
<reference evidence="2 3" key="1">
    <citation type="journal article" date="2023" name="Int. J. Syst. Evol. Microbiol.">
        <title>The observation of taxonomic boundaries for the 16SrII and 16SrXXV phytoplasmas using genome-based delimitation.</title>
        <authorList>
            <person name="Rodrigues Jardim B."/>
            <person name="Tran-Nguyen L.T.T."/>
            <person name="Gambley C."/>
            <person name="Al-Sadi A.M."/>
            <person name="Al-Subhi A.M."/>
            <person name="Foissac X."/>
            <person name="Salar P."/>
            <person name="Cai H."/>
            <person name="Yang J.Y."/>
            <person name="Davis R."/>
            <person name="Jones L."/>
            <person name="Rodoni B."/>
            <person name="Constable F.E."/>
        </authorList>
    </citation>
    <scope>NUCLEOTIDE SEQUENCE [LARGE SCALE GENOMIC DNA]</scope>
    <source>
        <strain evidence="2">BAWM-TWN</strain>
    </source>
</reference>
<proteinExistence type="predicted"/>
<keyword evidence="2" id="KW-0548">Nucleotidyltransferase</keyword>
<dbReference type="PANTHER" id="PTHR34047:SF8">
    <property type="entry name" value="PROTEIN YKFC"/>
    <property type="match status" value="1"/>
</dbReference>
<evidence type="ECO:0000313" key="2">
    <source>
        <dbReference type="EMBL" id="MDO8052637.1"/>
    </source>
</evidence>
<dbReference type="Proteomes" id="UP001170667">
    <property type="component" value="Unassembled WGS sequence"/>
</dbReference>
<dbReference type="SUPFAM" id="SSF56672">
    <property type="entry name" value="DNA/RNA polymerases"/>
    <property type="match status" value="1"/>
</dbReference>
<dbReference type="CDD" id="cd01651">
    <property type="entry name" value="RT_G2_intron"/>
    <property type="match status" value="1"/>
</dbReference>
<keyword evidence="2" id="KW-0695">RNA-directed DNA polymerase</keyword>
<evidence type="ECO:0000313" key="3">
    <source>
        <dbReference type="Proteomes" id="UP001170667"/>
    </source>
</evidence>
<keyword evidence="3" id="KW-1185">Reference proteome</keyword>
<comment type="caution">
    <text evidence="2">The sequence shown here is derived from an EMBL/GenBank/DDBJ whole genome shotgun (WGS) entry which is preliminary data.</text>
</comment>
<protein>
    <submittedName>
        <fullName evidence="2">Reverse transcriptase domain-containing protein</fullName>
    </submittedName>
</protein>
<dbReference type="PANTHER" id="PTHR34047">
    <property type="entry name" value="NUCLEAR INTRON MATURASE 1, MITOCHONDRIAL-RELATED"/>
    <property type="match status" value="1"/>
</dbReference>
<dbReference type="PROSITE" id="PS50878">
    <property type="entry name" value="RT_POL"/>
    <property type="match status" value="1"/>
</dbReference>